<feature type="domain" description="4Fe-4S ferredoxin-type" evidence="1">
    <location>
        <begin position="89"/>
        <end position="119"/>
    </location>
</feature>
<dbReference type="AlphaFoldDB" id="A0A382X5A3"/>
<accession>A0A382X5A3</accession>
<protein>
    <recommendedName>
        <fullName evidence="1">4Fe-4S ferredoxin-type domain-containing protein</fullName>
    </recommendedName>
</protein>
<evidence type="ECO:0000313" key="2">
    <source>
        <dbReference type="EMBL" id="SVD66054.1"/>
    </source>
</evidence>
<sequence length="177" mass="19360">PDRGAGADVTRQYGRAAAAAKKIAGWLREQGWDAEPVTGPMATKLLMIPPALECGFGELGKHGSIINPEFGSAFRLGAVLTDAPFELTPKREFGIDDFCSRCRVCENACPPFAITDEKQMVRGVEKWYVDFDKCIPFFAATSGCAICISVCPWSLPEVGFNLQSKLARRAERLKNND</sequence>
<proteinExistence type="predicted"/>
<dbReference type="PROSITE" id="PS00198">
    <property type="entry name" value="4FE4S_FER_1"/>
    <property type="match status" value="1"/>
</dbReference>
<dbReference type="Pfam" id="PF12838">
    <property type="entry name" value="Fer4_7"/>
    <property type="match status" value="1"/>
</dbReference>
<name>A0A382X5A3_9ZZZZ</name>
<feature type="non-terminal residue" evidence="2">
    <location>
        <position position="1"/>
    </location>
</feature>
<dbReference type="InterPro" id="IPR017900">
    <property type="entry name" value="4Fe4S_Fe_S_CS"/>
</dbReference>
<dbReference type="EMBL" id="UINC01164946">
    <property type="protein sequence ID" value="SVD66054.1"/>
    <property type="molecule type" value="Genomic_DNA"/>
</dbReference>
<reference evidence="2" key="1">
    <citation type="submission" date="2018-05" db="EMBL/GenBank/DDBJ databases">
        <authorList>
            <person name="Lanie J.A."/>
            <person name="Ng W.-L."/>
            <person name="Kazmierczak K.M."/>
            <person name="Andrzejewski T.M."/>
            <person name="Davidsen T.M."/>
            <person name="Wayne K.J."/>
            <person name="Tettelin H."/>
            <person name="Glass J.I."/>
            <person name="Rusch D."/>
            <person name="Podicherti R."/>
            <person name="Tsui H.-C.T."/>
            <person name="Winkler M.E."/>
        </authorList>
    </citation>
    <scope>NUCLEOTIDE SEQUENCE</scope>
</reference>
<gene>
    <name evidence="2" type="ORF">METZ01_LOCUS418908</name>
</gene>
<dbReference type="PANTHER" id="PTHR42827:SF1">
    <property type="entry name" value="IRON-SULFUR CLUSTER-BINDING PROTEIN"/>
    <property type="match status" value="1"/>
</dbReference>
<evidence type="ECO:0000259" key="1">
    <source>
        <dbReference type="PROSITE" id="PS51379"/>
    </source>
</evidence>
<dbReference type="Gene3D" id="3.30.70.20">
    <property type="match status" value="1"/>
</dbReference>
<organism evidence="2">
    <name type="scientific">marine metagenome</name>
    <dbReference type="NCBI Taxonomy" id="408172"/>
    <lineage>
        <taxon>unclassified sequences</taxon>
        <taxon>metagenomes</taxon>
        <taxon>ecological metagenomes</taxon>
    </lineage>
</organism>
<dbReference type="InterPro" id="IPR017896">
    <property type="entry name" value="4Fe4S_Fe-S-bd"/>
</dbReference>
<dbReference type="SUPFAM" id="SSF46548">
    <property type="entry name" value="alpha-helical ferredoxin"/>
    <property type="match status" value="1"/>
</dbReference>
<dbReference type="PANTHER" id="PTHR42827">
    <property type="entry name" value="IRON-SULFUR CLUSTER-BINDING PROTEIN-RELATED"/>
    <property type="match status" value="1"/>
</dbReference>
<dbReference type="PROSITE" id="PS51379">
    <property type="entry name" value="4FE4S_FER_2"/>
    <property type="match status" value="1"/>
</dbReference>